<evidence type="ECO:0000313" key="2">
    <source>
        <dbReference type="Proteomes" id="UP000039021"/>
    </source>
</evidence>
<sequence>MRGLLRLFAALEQLSKGGDDHKHQHRCREDVDLAAGSDSCR</sequence>
<accession>A0A916LHP7</accession>
<protein>
    <submittedName>
        <fullName evidence="1">Uncharacterized protein</fullName>
    </submittedName>
</protein>
<name>A0A916LHP7_MYCTX</name>
<gene>
    <name evidence="1" type="ORF">ERS007739_05609</name>
</gene>
<reference evidence="2" key="1">
    <citation type="submission" date="2015-03" db="EMBL/GenBank/DDBJ databases">
        <authorList>
            <consortium name="Pathogen Informatics"/>
        </authorList>
    </citation>
    <scope>NUCLEOTIDE SEQUENCE [LARGE SCALE GENOMIC DNA]</scope>
    <source>
        <strain evidence="2">N09902308</strain>
    </source>
</reference>
<organism evidence="1 2">
    <name type="scientific">Mycobacterium tuberculosis</name>
    <dbReference type="NCBI Taxonomy" id="1773"/>
    <lineage>
        <taxon>Bacteria</taxon>
        <taxon>Bacillati</taxon>
        <taxon>Actinomycetota</taxon>
        <taxon>Actinomycetes</taxon>
        <taxon>Mycobacteriales</taxon>
        <taxon>Mycobacteriaceae</taxon>
        <taxon>Mycobacterium</taxon>
        <taxon>Mycobacterium tuberculosis complex</taxon>
    </lineage>
</organism>
<comment type="caution">
    <text evidence="1">The sequence shown here is derived from an EMBL/GenBank/DDBJ whole genome shotgun (WGS) entry which is preliminary data.</text>
</comment>
<dbReference type="EMBL" id="CSBK01004831">
    <property type="protein sequence ID" value="CPC20458.1"/>
    <property type="molecule type" value="Genomic_DNA"/>
</dbReference>
<evidence type="ECO:0000313" key="1">
    <source>
        <dbReference type="EMBL" id="CPC20458.1"/>
    </source>
</evidence>
<dbReference type="Proteomes" id="UP000039021">
    <property type="component" value="Unassembled WGS sequence"/>
</dbReference>
<proteinExistence type="predicted"/>
<dbReference type="AlphaFoldDB" id="A0A916LHP7"/>